<feature type="domain" description="Type I restriction modification DNA specificity" evidence="4">
    <location>
        <begin position="38"/>
        <end position="201"/>
    </location>
</feature>
<protein>
    <submittedName>
        <fullName evidence="5">Type I restriction modification DNA specificity domain protein</fullName>
    </submittedName>
</protein>
<name>A0A1P8WLN4_9PLAN</name>
<dbReference type="Gene3D" id="1.10.287.1120">
    <property type="entry name" value="Bipartite methylase S protein"/>
    <property type="match status" value="1"/>
</dbReference>
<organism evidence="5 6">
    <name type="scientific">Fuerstiella marisgermanici</name>
    <dbReference type="NCBI Taxonomy" id="1891926"/>
    <lineage>
        <taxon>Bacteria</taxon>
        <taxon>Pseudomonadati</taxon>
        <taxon>Planctomycetota</taxon>
        <taxon>Planctomycetia</taxon>
        <taxon>Planctomycetales</taxon>
        <taxon>Planctomycetaceae</taxon>
        <taxon>Fuerstiella</taxon>
    </lineage>
</organism>
<dbReference type="InterPro" id="IPR052021">
    <property type="entry name" value="Type-I_RS_S_subunit"/>
</dbReference>
<gene>
    <name evidence="5" type="ORF">Fuma_04610</name>
</gene>
<dbReference type="KEGG" id="fmr:Fuma_04610"/>
<dbReference type="InterPro" id="IPR044946">
    <property type="entry name" value="Restrct_endonuc_typeI_TRD_sf"/>
</dbReference>
<accession>A0A1P8WLN4</accession>
<keyword evidence="2" id="KW-0680">Restriction system</keyword>
<dbReference type="GO" id="GO:0009307">
    <property type="term" value="P:DNA restriction-modification system"/>
    <property type="evidence" value="ECO:0007669"/>
    <property type="project" value="UniProtKB-KW"/>
</dbReference>
<dbReference type="GO" id="GO:0003677">
    <property type="term" value="F:DNA binding"/>
    <property type="evidence" value="ECO:0007669"/>
    <property type="project" value="UniProtKB-KW"/>
</dbReference>
<keyword evidence="3" id="KW-0238">DNA-binding</keyword>
<sequence length="408" mass="45787">MNPTKMQASPRLRFPEFAGHWQTLTLRDHGISVIDGDRGKNYPNGDDFSANGYCLFLNAKNVASSGFVFSDVSFISEEKDRQLSKGKLEAEDVVLTTRGTVGNIAFFGRDIPYRQMRINSGMVLLRCSDKKISPQFLYSAFFAPPLDGDVKRTAFGSAQPQLTVKGIYALKFGAPAIPEQQKIGDFLTAVDGRIQQLSQKKAPLQDYKKGVMQQLFTQALRFKDDHGNDFPDWEEKTVDDVADCLDNLRRPVNSADREKMKGEIPYYGANGIQGYVNDFLFDDDLTLLAEDGGNFDDFAPRPIAQRVCGKAWVNNHAHILRAKATLMTPDFLFYCLVHKDIRRYINGSSRAKLNKGDMLTIKVAAPSVAEQTKIANFLTALDRKIESVSQQITHTQTFKRGLLQQMFV</sequence>
<dbReference type="AlphaFoldDB" id="A0A1P8WLN4"/>
<evidence type="ECO:0000313" key="6">
    <source>
        <dbReference type="Proteomes" id="UP000187735"/>
    </source>
</evidence>
<dbReference type="Pfam" id="PF01420">
    <property type="entry name" value="Methylase_S"/>
    <property type="match status" value="2"/>
</dbReference>
<evidence type="ECO:0000256" key="1">
    <source>
        <dbReference type="ARBA" id="ARBA00010923"/>
    </source>
</evidence>
<comment type="similarity">
    <text evidence="1">Belongs to the type-I restriction system S methylase family.</text>
</comment>
<dbReference type="CDD" id="cd17262">
    <property type="entry name" value="RMtype1_S_Aco12261I-TRD2-CR2"/>
    <property type="match status" value="1"/>
</dbReference>
<dbReference type="RefSeq" id="WP_077026187.1">
    <property type="nucleotide sequence ID" value="NZ_CP017641.1"/>
</dbReference>
<proteinExistence type="inferred from homology"/>
<dbReference type="Proteomes" id="UP000187735">
    <property type="component" value="Chromosome"/>
</dbReference>
<dbReference type="REBASE" id="189202">
    <property type="entry name" value="S.FmaNH11ORF4609P"/>
</dbReference>
<dbReference type="PANTHER" id="PTHR30408:SF12">
    <property type="entry name" value="TYPE I RESTRICTION ENZYME MJAVIII SPECIFICITY SUBUNIT"/>
    <property type="match status" value="1"/>
</dbReference>
<dbReference type="STRING" id="1891926.Fuma_04610"/>
<dbReference type="InterPro" id="IPR000055">
    <property type="entry name" value="Restrct_endonuc_typeI_TRD"/>
</dbReference>
<reference evidence="5 6" key="1">
    <citation type="journal article" date="2016" name="Front. Microbiol.">
        <title>Fuerstia marisgermanicae gen. nov., sp. nov., an Unusual Member of the Phylum Planctomycetes from the German Wadden Sea.</title>
        <authorList>
            <person name="Kohn T."/>
            <person name="Heuer A."/>
            <person name="Jogler M."/>
            <person name="Vollmers J."/>
            <person name="Boedeker C."/>
            <person name="Bunk B."/>
            <person name="Rast P."/>
            <person name="Borchert D."/>
            <person name="Glockner I."/>
            <person name="Freese H.M."/>
            <person name="Klenk H.P."/>
            <person name="Overmann J."/>
            <person name="Kaster A.K."/>
            <person name="Rohde M."/>
            <person name="Wiegand S."/>
            <person name="Jogler C."/>
        </authorList>
    </citation>
    <scope>NUCLEOTIDE SEQUENCE [LARGE SCALE GENOMIC DNA]</scope>
    <source>
        <strain evidence="5 6">NH11</strain>
    </source>
</reference>
<dbReference type="Gene3D" id="3.90.220.20">
    <property type="entry name" value="DNA methylase specificity domains"/>
    <property type="match status" value="2"/>
</dbReference>
<evidence type="ECO:0000313" key="5">
    <source>
        <dbReference type="EMBL" id="APZ94959.1"/>
    </source>
</evidence>
<dbReference type="PANTHER" id="PTHR30408">
    <property type="entry name" value="TYPE-1 RESTRICTION ENZYME ECOKI SPECIFICITY PROTEIN"/>
    <property type="match status" value="1"/>
</dbReference>
<dbReference type="OrthoDB" id="9795776at2"/>
<evidence type="ECO:0000256" key="3">
    <source>
        <dbReference type="ARBA" id="ARBA00023125"/>
    </source>
</evidence>
<evidence type="ECO:0000259" key="4">
    <source>
        <dbReference type="Pfam" id="PF01420"/>
    </source>
</evidence>
<dbReference type="EMBL" id="CP017641">
    <property type="protein sequence ID" value="APZ94959.1"/>
    <property type="molecule type" value="Genomic_DNA"/>
</dbReference>
<evidence type="ECO:0000256" key="2">
    <source>
        <dbReference type="ARBA" id="ARBA00022747"/>
    </source>
</evidence>
<feature type="domain" description="Type I restriction modification DNA specificity" evidence="4">
    <location>
        <begin position="232"/>
        <end position="391"/>
    </location>
</feature>
<keyword evidence="6" id="KW-1185">Reference proteome</keyword>
<dbReference type="SUPFAM" id="SSF116734">
    <property type="entry name" value="DNA methylase specificity domain"/>
    <property type="match status" value="2"/>
</dbReference>